<dbReference type="Proteomes" id="UP000662939">
    <property type="component" value="Plasmid p1"/>
</dbReference>
<organism evidence="1 2">
    <name type="scientific">Natronoglycomyces albus</name>
    <dbReference type="NCBI Taxonomy" id="2811108"/>
    <lineage>
        <taxon>Bacteria</taxon>
        <taxon>Bacillati</taxon>
        <taxon>Actinomycetota</taxon>
        <taxon>Actinomycetes</taxon>
        <taxon>Glycomycetales</taxon>
        <taxon>Glycomycetaceae</taxon>
        <taxon>Natronoglycomyces</taxon>
    </lineage>
</organism>
<accession>A0A895Y003</accession>
<evidence type="ECO:0000313" key="1">
    <source>
        <dbReference type="EMBL" id="QSB07148.1"/>
    </source>
</evidence>
<gene>
    <name evidence="1" type="ORF">JQS30_17040</name>
</gene>
<protein>
    <submittedName>
        <fullName evidence="1">Uncharacterized protein</fullName>
    </submittedName>
</protein>
<name>A0A895Y003_9ACTN</name>
<keyword evidence="2" id="KW-1185">Reference proteome</keyword>
<dbReference type="EMBL" id="CP070498">
    <property type="protein sequence ID" value="QSB07148.1"/>
    <property type="molecule type" value="Genomic_DNA"/>
</dbReference>
<dbReference type="KEGG" id="nav:JQS30_17040"/>
<dbReference type="AlphaFoldDB" id="A0A895Y003"/>
<proteinExistence type="predicted"/>
<keyword evidence="1" id="KW-0614">Plasmid</keyword>
<dbReference type="RefSeq" id="WP_213173143.1">
    <property type="nucleotide sequence ID" value="NZ_CP070498.1"/>
</dbReference>
<sequence length="159" mass="17491">MTYTNTLEEKQLKYVDMLISDGRQAVHEARTMPLEVVPEYVGHVQSAERYLAKFLVLFSPATRENAGDWARAAIRGHATMGIAPGADRDTFDAALTAAGVDLERQIWAPGLTDAEASVVYPILGRPAPEPLVDIDQRKAQADAAQLQAMIERAEDPDDW</sequence>
<reference evidence="1" key="1">
    <citation type="submission" date="2021-02" db="EMBL/GenBank/DDBJ databases">
        <title>Natronoglycomyces albus gen. nov., sp. nov, a haloalkaliphilic actinobacterium from a soda solonchak soil.</title>
        <authorList>
            <person name="Sorokin D.Y."/>
            <person name="Khijniak T.V."/>
            <person name="Zakharycheva A.P."/>
            <person name="Boueva O.V."/>
            <person name="Ariskina E.V."/>
            <person name="Hahnke R.L."/>
            <person name="Bunk B."/>
            <person name="Sproer C."/>
            <person name="Schumann P."/>
            <person name="Evtushenko L.I."/>
            <person name="Kublanov I.V."/>
        </authorList>
    </citation>
    <scope>NUCLEOTIDE SEQUENCE</scope>
    <source>
        <strain evidence="1">DSM 106290</strain>
        <plasmid evidence="1">p1</plasmid>
    </source>
</reference>
<evidence type="ECO:0000313" key="2">
    <source>
        <dbReference type="Proteomes" id="UP000662939"/>
    </source>
</evidence>
<geneLocation type="plasmid" evidence="1 2">
    <name>p1</name>
</geneLocation>